<evidence type="ECO:0000313" key="1">
    <source>
        <dbReference type="EnsemblMetazoa" id="GPPI047440-PA"/>
    </source>
</evidence>
<sequence>MGKYANASRINNLFIEIIFAKCKNLNSSFKLYVSAINYIYAHLFLKLTSHHTETKQPRYCNDKQNMFLILYFINPNYVEWNTALGDFKLSHVTWRISGSSEYVVLSRHLVELTLS</sequence>
<keyword evidence="2" id="KW-1185">Reference proteome</keyword>
<dbReference type="AlphaFoldDB" id="A0A1B0C2K9"/>
<accession>A0A1B0C2K9</accession>
<dbReference type="VEuPathDB" id="VectorBase:GPPI047440"/>
<dbReference type="EMBL" id="JXJN01024565">
    <property type="status" value="NOT_ANNOTATED_CDS"/>
    <property type="molecule type" value="Genomic_DNA"/>
</dbReference>
<name>A0A1B0C2K9_9MUSC</name>
<protein>
    <submittedName>
        <fullName evidence="1">Uncharacterized protein</fullName>
    </submittedName>
</protein>
<dbReference type="Proteomes" id="UP000092460">
    <property type="component" value="Unassembled WGS sequence"/>
</dbReference>
<dbReference type="EnsemblMetazoa" id="GPPI047440-RA">
    <property type="protein sequence ID" value="GPPI047440-PA"/>
    <property type="gene ID" value="GPPI047440"/>
</dbReference>
<evidence type="ECO:0000313" key="2">
    <source>
        <dbReference type="Proteomes" id="UP000092460"/>
    </source>
</evidence>
<proteinExistence type="predicted"/>
<reference evidence="1" key="2">
    <citation type="submission" date="2020-05" db="UniProtKB">
        <authorList>
            <consortium name="EnsemblMetazoa"/>
        </authorList>
    </citation>
    <scope>IDENTIFICATION</scope>
    <source>
        <strain evidence="1">IAEA</strain>
    </source>
</reference>
<reference evidence="2" key="1">
    <citation type="submission" date="2015-01" db="EMBL/GenBank/DDBJ databases">
        <authorList>
            <person name="Aksoy S."/>
            <person name="Warren W."/>
            <person name="Wilson R.K."/>
        </authorList>
    </citation>
    <scope>NUCLEOTIDE SEQUENCE [LARGE SCALE GENOMIC DNA]</scope>
    <source>
        <strain evidence="2">IAEA</strain>
    </source>
</reference>
<organism evidence="1 2">
    <name type="scientific">Glossina palpalis gambiensis</name>
    <dbReference type="NCBI Taxonomy" id="67801"/>
    <lineage>
        <taxon>Eukaryota</taxon>
        <taxon>Metazoa</taxon>
        <taxon>Ecdysozoa</taxon>
        <taxon>Arthropoda</taxon>
        <taxon>Hexapoda</taxon>
        <taxon>Insecta</taxon>
        <taxon>Pterygota</taxon>
        <taxon>Neoptera</taxon>
        <taxon>Endopterygota</taxon>
        <taxon>Diptera</taxon>
        <taxon>Brachycera</taxon>
        <taxon>Muscomorpha</taxon>
        <taxon>Hippoboscoidea</taxon>
        <taxon>Glossinidae</taxon>
        <taxon>Glossina</taxon>
    </lineage>
</organism>